<reference evidence="1" key="1">
    <citation type="journal article" date="2021" name="Virus Evol.">
        <title>The discovery, distribution and diversity of DNA viruses associated with Drosophila melanogaster in Europe.</title>
        <authorList>
            <person name="Wallace M.A."/>
            <person name="Coffman K.A."/>
            <person name="Gilbert C."/>
            <person name="Ravindran S."/>
            <person name="Albery G.F."/>
            <person name="Abbott J."/>
            <person name="Argyridou E."/>
            <person name="Bellosta P."/>
            <person name="Betancourt A.J."/>
            <person name="Colinet H."/>
            <person name="Eric K."/>
            <person name="Glaser-Schmitt A."/>
            <person name="Grath S."/>
            <person name="Jelic M."/>
            <person name="Kankare M."/>
            <person name="Kozeretska I."/>
            <person name="Loeschcke V."/>
            <person name="Montchamp-Moreau C."/>
            <person name="Ometto L."/>
            <person name="Onder B.S."/>
            <person name="Orengo D.J."/>
            <person name="Parsch J."/>
            <person name="Pascual M."/>
            <person name="Patenkovic A."/>
            <person name="Puerma E."/>
            <person name="Ritchie M.G."/>
            <person name="Rota-Stabelli O."/>
            <person name="Schou M.F."/>
            <person name="Serga S.V."/>
            <person name="Stamenkovic-Radak M."/>
            <person name="Tanaskovic M."/>
            <person name="Veselinovic M.S."/>
            <person name="Vieira J."/>
            <person name="Vieira C.P."/>
            <person name="Kapun M."/>
            <person name="Flatt T."/>
            <person name="Gonzalez J."/>
            <person name="Staubach F."/>
            <person name="Obbard D.J."/>
        </authorList>
    </citation>
    <scope>NUCLEOTIDE SEQUENCE</scope>
    <source>
        <strain evidence="1">Filamentous_ES_Gim_15_30_pool</strain>
    </source>
</reference>
<gene>
    <name evidence="1" type="primary">ORF7</name>
</gene>
<name>A0A6M9U0I9_9VIRU</name>
<organism evidence="1">
    <name type="scientific">Drosophila-associated filamentous virus</name>
    <dbReference type="NCBI Taxonomy" id="2743186"/>
    <lineage>
        <taxon>Viruses</taxon>
    </lineage>
</organism>
<protein>
    <submittedName>
        <fullName evidence="1">Uncharacterized protein</fullName>
    </submittedName>
</protein>
<dbReference type="EMBL" id="MT496832">
    <property type="protein sequence ID" value="QKN22461.1"/>
    <property type="molecule type" value="Genomic_DNA"/>
</dbReference>
<evidence type="ECO:0000313" key="1">
    <source>
        <dbReference type="EMBL" id="QKN22461.1"/>
    </source>
</evidence>
<sequence length="1762" mass="202980">MGNSMSGGIETNDATALLHHPEVGVEAGDYTKKNEDYVELNVGDLAASKIKFNNSFIKSTNSQTLIIKYQCNFDSLKFLCENLHSIDARKYNDACISFLIMIPQDVPALSDKQQEELRMLCNKRNYEIYFENLYAFIALHRLSVMTTAKKLQFNRTPVELKMDKVNCSIFMSEMYSTSVEIVDMFMKNSRFTMYPTEAISSFSRVTNLKKMDDIMTIADDDGGAVDNKILTATGGNDIGKYFILDNFDVYKIPYSRQLYTYNNKSNLNMNDKYLNIIYSNSLDTILNILNSFSVLKNERNTVILIVHRQAPSAFNVKYIKHYLQNSLDNFTNASYKQHSTGYYISNADFSIDGNLMTIASPLNILLDLSGSLFNTQTDNKVALSLSNKNGAVKILAHTKVHSIENMYNNLSNQNAYKIVHKLAPMKLNRDLQHSTFQIMYCRDASLKDIGHLLHYTLSNESAGIVVVFEKPNIPIGDMNKIQDSNLLVKMAVGTSIIVYHTNTTKIVTIEKKTIDKEESSLAFLTYNHYTDADYSQYRKCIILAANLKSTKESNNSSFESNKCEEYYKGSEYIGNIANGSQLFTNLASKKMTESTYELSSSSSSSNILRDRYLTYFKEQEPKEIFQTHQFDKKLKMNALFVEKNKFFTSIKSVLSDFVDGHLISMIRNYKSKYFQEIQDVIQVDCHNIIFIIMCSEMEVNSIKSSFNNLPSNKYKFNDYKLYKSNQLQFAPNNHIVIIHPDKITFNFENDDNLLKFTQLDTNVMWDYSKNINKIISKRLHDKELGGGGGGDGDAADDDAAAENEGIENYIANVPSNVNIVFPRIPINTHSNPTDTENDAKLMKHVTVSSDELIALCDNEKNKYVSLLSNLNQSTRYNIFNNEIHNHLIFIKKHINVELNYEYQELIKDANSVAFLYIPNMSSSTIRDCINIFVNEMYPRINLSNLMIIFSVWSSERIDKASYVQELESILKNTRYLLKYVTFDSNIFIILHLSSFQITSNDKDNVDDPVMYAKYTNRNGKQHHVLYKLVRDLDNHKTKDIVDDFVMQYVNTSSRIISKISYNHTYTNVKLFNSPDTAQYTCCFTNDEDPIVLYKELNVPTSHIVMLYNLLPQKMVYLLLKSMKTYIHSEQPFTALFTLDDMKIFEKQIYYLEHFNNILNPSSALQQSSRVKVGKSNTTVATSSSSSSYNMANGTWKIFHIPNNNVYCVTNVAQSIANGFGLIKPAVNLTFDSHVPYASGGNDVASINVRMWNNNMYISQSQSTNNIMVNLNEFHTSNIFENFNLNRNVTSNSLVLYTELESDKYKYGNELLYNARYDIQYRDNQNDLKIVFYELRHRQIMSLFSYCNAYSDDNVYIIKVMDQYYNLWTEQFRSYVHYIPNLNIVIIHPQYLSLVNEKINNEILISLKTIRNDAAAASSKSSSNARSAATTAIMPTIQEENVDLINTSYNLKILFTTKPSQAKLFGYSSSKYNMVIALNNTFDPTTYGHKIKNVKELHYAVNSNNDDVIETWTADMESNIHVVDKKYNDFLKATNNGPLIDKAYVVTILFKELWYKKCEAKWKSELSKYKKSKHFLFVFDCDGDKSQRYQKVALHRLILMLFRICKETNNAFTVIFRMNVPYVQNVPNLPDDDIMDAAAVEQRSRIYSDDFMKEYDYTFTRLGEKYCVVWTRSPEKSILKSLQHTDNINEFKLINKTIQFGSKPSSSSQSEVNYIDFEKPTIQYHWEKNLGKSIFKEYLSVPKTGKLYDCRWSINLELFDLNV</sequence>
<proteinExistence type="predicted"/>
<accession>A0A6M9U0I9</accession>